<proteinExistence type="predicted"/>
<dbReference type="AlphaFoldDB" id="A0A486XNQ9"/>
<protein>
    <submittedName>
        <fullName evidence="1">Uncharacterized protein</fullName>
    </submittedName>
</protein>
<sequence>MLYNIKPELSGVAVSSGIPVAISSQFGADFYTKSILD</sequence>
<accession>A0A486XNQ9</accession>
<reference evidence="1" key="1">
    <citation type="submission" date="2019-04" db="EMBL/GenBank/DDBJ databases">
        <authorList>
            <person name="Brambilla D."/>
        </authorList>
    </citation>
    <scope>NUCLEOTIDE SEQUENCE</scope>
    <source>
        <strain evidence="1">BAL1</strain>
    </source>
</reference>
<name>A0A486XNQ9_9GAMM</name>
<organism evidence="1">
    <name type="scientific">Rheinheimera sp. BAL341</name>
    <dbReference type="NCBI Taxonomy" id="1708203"/>
    <lineage>
        <taxon>Bacteria</taxon>
        <taxon>Pseudomonadati</taxon>
        <taxon>Pseudomonadota</taxon>
        <taxon>Gammaproteobacteria</taxon>
        <taxon>Chromatiales</taxon>
        <taxon>Chromatiaceae</taxon>
        <taxon>Rheinheimera</taxon>
    </lineage>
</organism>
<dbReference type="EMBL" id="CAAJGR010000078">
    <property type="protein sequence ID" value="VHO03027.1"/>
    <property type="molecule type" value="Genomic_DNA"/>
</dbReference>
<evidence type="ECO:0000313" key="1">
    <source>
        <dbReference type="EMBL" id="VHO03027.1"/>
    </source>
</evidence>
<gene>
    <name evidence="1" type="ORF">BAL341_1177</name>
</gene>